<keyword evidence="1" id="KW-0812">Transmembrane</keyword>
<keyword evidence="3" id="KW-1185">Reference proteome</keyword>
<gene>
    <name evidence="2" type="ORF">SAMN05444972_10589</name>
</gene>
<name>A0A1I6RH38_9BACL</name>
<proteinExistence type="predicted"/>
<dbReference type="EMBL" id="FPAA01000005">
    <property type="protein sequence ID" value="SFS64039.1"/>
    <property type="molecule type" value="Genomic_DNA"/>
</dbReference>
<dbReference type="AlphaFoldDB" id="A0A1I6RH38"/>
<dbReference type="RefSeq" id="WP_091836335.1">
    <property type="nucleotide sequence ID" value="NZ_FPAA01000005.1"/>
</dbReference>
<protein>
    <submittedName>
        <fullName evidence="2">Uncharacterized protein</fullName>
    </submittedName>
</protein>
<sequence length="214" mass="24841">MDSISILLYIFIAVFIISSVLFLNWLNYTSKNVFLKTIILVPFYTYMIGDFIIEIVFNFVNEQFLMGIFNLFLLIVVIIPSYILFLLDFSIVVNFLNKVLPPKVMSIVREIIKIVNEDDKPMEKEQKNNFKKYILLSGFDSMGILKKSILKFAGMLFVVITSSYLFKLFDIDWFTALIACLIITIADGIRDVLYQKNKKEKNAEKKLFSDKSDA</sequence>
<keyword evidence="1" id="KW-1133">Transmembrane helix</keyword>
<feature type="transmembrane region" description="Helical" evidence="1">
    <location>
        <begin position="149"/>
        <end position="167"/>
    </location>
</feature>
<feature type="transmembrane region" description="Helical" evidence="1">
    <location>
        <begin position="72"/>
        <end position="96"/>
    </location>
</feature>
<organism evidence="2 3">
    <name type="scientific">Marininema halotolerans</name>
    <dbReference type="NCBI Taxonomy" id="1155944"/>
    <lineage>
        <taxon>Bacteria</taxon>
        <taxon>Bacillati</taxon>
        <taxon>Bacillota</taxon>
        <taxon>Bacilli</taxon>
        <taxon>Bacillales</taxon>
        <taxon>Thermoactinomycetaceae</taxon>
        <taxon>Marininema</taxon>
    </lineage>
</organism>
<evidence type="ECO:0000256" key="1">
    <source>
        <dbReference type="SAM" id="Phobius"/>
    </source>
</evidence>
<keyword evidence="1" id="KW-0472">Membrane</keyword>
<evidence type="ECO:0000313" key="2">
    <source>
        <dbReference type="EMBL" id="SFS64039.1"/>
    </source>
</evidence>
<feature type="transmembrane region" description="Helical" evidence="1">
    <location>
        <begin position="38"/>
        <end position="60"/>
    </location>
</feature>
<reference evidence="3" key="1">
    <citation type="submission" date="2016-10" db="EMBL/GenBank/DDBJ databases">
        <authorList>
            <person name="Varghese N."/>
            <person name="Submissions S."/>
        </authorList>
    </citation>
    <scope>NUCLEOTIDE SEQUENCE [LARGE SCALE GENOMIC DNA]</scope>
    <source>
        <strain evidence="3">DSM 45789</strain>
    </source>
</reference>
<dbReference type="Proteomes" id="UP000198660">
    <property type="component" value="Unassembled WGS sequence"/>
</dbReference>
<evidence type="ECO:0000313" key="3">
    <source>
        <dbReference type="Proteomes" id="UP000198660"/>
    </source>
</evidence>
<feature type="transmembrane region" description="Helical" evidence="1">
    <location>
        <begin position="6"/>
        <end position="26"/>
    </location>
</feature>
<accession>A0A1I6RH38</accession>
<feature type="transmembrane region" description="Helical" evidence="1">
    <location>
        <begin position="173"/>
        <end position="193"/>
    </location>
</feature>